<evidence type="ECO:0000256" key="1">
    <source>
        <dbReference type="ARBA" id="ARBA00001933"/>
    </source>
</evidence>
<evidence type="ECO:0000313" key="15">
    <source>
        <dbReference type="EMBL" id="SCB37617.1"/>
    </source>
</evidence>
<sequence length="399" mass="42828">MLEHYEEKLSNLRRDGFDKREAIISSPQGREIAVTVDGQSRTLLNMCSNNYLGLANDPGLVAAAKSAIDQFGFGMASVRFICGTQELHSKLESHISDFLGTEDTILYSSCFDANTGLFETLFGPDDTLVSDELNHASIIDGIRLCKAERRRYKHNDMESLEAALKASPLSGSRAIVTDGVFSMDGTVANLPAICALAEKYNALVIVDDSHAVGIVGEKGKGTPSLHGVSDKVHILTGTLGKALGGASGGYVSGRSAVVEWLRQASRPYLFSNSLMPAICAASIKAITLASESDALRENLNARVSQLRTGALRLGLAVGGVNHPIVPIIVGDADHARMLAKSLLADDVYAVAFSYPVVAKGAARVRMQVSAQHTREDIDRVLTVLRRFQESRVSQQNLTV</sequence>
<dbReference type="GO" id="GO:0006783">
    <property type="term" value="P:heme biosynthetic process"/>
    <property type="evidence" value="ECO:0007669"/>
    <property type="project" value="UniProtKB-KW"/>
</dbReference>
<dbReference type="GO" id="GO:0016874">
    <property type="term" value="F:ligase activity"/>
    <property type="evidence" value="ECO:0007669"/>
    <property type="project" value="UniProtKB-KW"/>
</dbReference>
<evidence type="ECO:0000256" key="4">
    <source>
        <dbReference type="ARBA" id="ARBA00013257"/>
    </source>
</evidence>
<dbReference type="AlphaFoldDB" id="A0A1C3WBV2"/>
<feature type="domain" description="Aminotransferase class I/classII large" evidence="14">
    <location>
        <begin position="42"/>
        <end position="383"/>
    </location>
</feature>
<dbReference type="OrthoDB" id="9807157at2"/>
<dbReference type="FunFam" id="3.40.640.10:FF:000006">
    <property type="entry name" value="5-aminolevulinate synthase, mitochondrial"/>
    <property type="match status" value="1"/>
</dbReference>
<dbReference type="InterPro" id="IPR004839">
    <property type="entry name" value="Aminotransferase_I/II_large"/>
</dbReference>
<dbReference type="NCBIfam" id="NF005394">
    <property type="entry name" value="PRK06939.1"/>
    <property type="match status" value="1"/>
</dbReference>
<dbReference type="SUPFAM" id="SSF53383">
    <property type="entry name" value="PLP-dependent transferases"/>
    <property type="match status" value="1"/>
</dbReference>
<evidence type="ECO:0000256" key="6">
    <source>
        <dbReference type="ARBA" id="ARBA00022898"/>
    </source>
</evidence>
<dbReference type="EMBL" id="FMAC01000015">
    <property type="protein sequence ID" value="SCB37617.1"/>
    <property type="molecule type" value="Genomic_DNA"/>
</dbReference>
<dbReference type="InterPro" id="IPR015424">
    <property type="entry name" value="PyrdxlP-dep_Trfase"/>
</dbReference>
<keyword evidence="7" id="KW-0350">Heme biosynthesis</keyword>
<dbReference type="InterPro" id="IPR015422">
    <property type="entry name" value="PyrdxlP-dep_Trfase_small"/>
</dbReference>
<dbReference type="EC" id="2.3.1.37" evidence="4"/>
<comment type="pathway">
    <text evidence="2">Porphyrin-containing compound metabolism; protoporphyrin-IX biosynthesis; 5-aminolevulinate from glycine: step 1/1.</text>
</comment>
<comment type="catalytic activity">
    <reaction evidence="12">
        <text>succinyl-CoA + glycine + H(+) = 5-aminolevulinate + CO2 + CoA</text>
        <dbReference type="Rhea" id="RHEA:12921"/>
        <dbReference type="ChEBI" id="CHEBI:15378"/>
        <dbReference type="ChEBI" id="CHEBI:16526"/>
        <dbReference type="ChEBI" id="CHEBI:57287"/>
        <dbReference type="ChEBI" id="CHEBI:57292"/>
        <dbReference type="ChEBI" id="CHEBI:57305"/>
        <dbReference type="ChEBI" id="CHEBI:356416"/>
        <dbReference type="EC" id="2.3.1.37"/>
    </reaction>
</comment>
<evidence type="ECO:0000256" key="9">
    <source>
        <dbReference type="ARBA" id="ARBA00031691"/>
    </source>
</evidence>
<gene>
    <name evidence="15" type="ORF">GA0061100_11552</name>
</gene>
<dbReference type="InterPro" id="IPR015421">
    <property type="entry name" value="PyrdxlP-dep_Trfase_major"/>
</dbReference>
<dbReference type="Gene3D" id="3.40.640.10">
    <property type="entry name" value="Type I PLP-dependent aspartate aminotransferase-like (Major domain)"/>
    <property type="match status" value="1"/>
</dbReference>
<dbReference type="Gene3D" id="3.90.1150.10">
    <property type="entry name" value="Aspartate Aminotransferase, domain 1"/>
    <property type="match status" value="1"/>
</dbReference>
<keyword evidence="16" id="KW-1185">Reference proteome</keyword>
<dbReference type="CDD" id="cd06454">
    <property type="entry name" value="KBL_like"/>
    <property type="match status" value="1"/>
</dbReference>
<reference evidence="16" key="1">
    <citation type="submission" date="2016-08" db="EMBL/GenBank/DDBJ databases">
        <authorList>
            <person name="Varghese N."/>
            <person name="Submissions Spin"/>
        </authorList>
    </citation>
    <scope>NUCLEOTIDE SEQUENCE [LARGE SCALE GENOMIC DNA]</scope>
    <source>
        <strain evidence="16">CCBAU 57015</strain>
    </source>
</reference>
<evidence type="ECO:0000256" key="12">
    <source>
        <dbReference type="ARBA" id="ARBA00047654"/>
    </source>
</evidence>
<keyword evidence="6 13" id="KW-0663">Pyridoxal phosphate</keyword>
<dbReference type="GO" id="GO:0006567">
    <property type="term" value="P:L-threonine catabolic process"/>
    <property type="evidence" value="ECO:0007669"/>
    <property type="project" value="InterPro"/>
</dbReference>
<dbReference type="RefSeq" id="WP_075856519.1">
    <property type="nucleotide sequence ID" value="NZ_FMAC01000015.1"/>
</dbReference>
<keyword evidence="15" id="KW-0436">Ligase</keyword>
<evidence type="ECO:0000256" key="7">
    <source>
        <dbReference type="ARBA" id="ARBA00023133"/>
    </source>
</evidence>
<dbReference type="Pfam" id="PF00155">
    <property type="entry name" value="Aminotran_1_2"/>
    <property type="match status" value="1"/>
</dbReference>
<evidence type="ECO:0000256" key="2">
    <source>
        <dbReference type="ARBA" id="ARBA00005029"/>
    </source>
</evidence>
<name>A0A1C3WBV2_9HYPH</name>
<evidence type="ECO:0000256" key="8">
    <source>
        <dbReference type="ARBA" id="ARBA00023315"/>
    </source>
</evidence>
<keyword evidence="8" id="KW-0012">Acyltransferase</keyword>
<dbReference type="GO" id="GO:0008890">
    <property type="term" value="F:glycine C-acetyltransferase activity"/>
    <property type="evidence" value="ECO:0007669"/>
    <property type="project" value="InterPro"/>
</dbReference>
<dbReference type="InterPro" id="IPR001917">
    <property type="entry name" value="Aminotrans_II_pyridoxalP_BS"/>
</dbReference>
<evidence type="ECO:0000313" key="16">
    <source>
        <dbReference type="Proteomes" id="UP000186228"/>
    </source>
</evidence>
<evidence type="ECO:0000256" key="13">
    <source>
        <dbReference type="RuleBase" id="RU003693"/>
    </source>
</evidence>
<protein>
    <recommendedName>
        <fullName evidence="4">5-aminolevulinate synthase</fullName>
        <ecNumber evidence="4">2.3.1.37</ecNumber>
    </recommendedName>
    <alternativeName>
        <fullName evidence="9">5-aminolevulinic acid synthase</fullName>
    </alternativeName>
    <alternativeName>
        <fullName evidence="10">Delta-ALA synthase</fullName>
    </alternativeName>
    <alternativeName>
        <fullName evidence="11">Delta-aminolevulinate synthase</fullName>
    </alternativeName>
</protein>
<accession>A0A1C3WBV2</accession>
<dbReference type="STRING" id="52131.GA0061100_11552"/>
<comment type="cofactor">
    <cofactor evidence="1 13">
        <name>pyridoxal 5'-phosphate</name>
        <dbReference type="ChEBI" id="CHEBI:597326"/>
    </cofactor>
</comment>
<dbReference type="GO" id="GO:0005829">
    <property type="term" value="C:cytosol"/>
    <property type="evidence" value="ECO:0007669"/>
    <property type="project" value="TreeGrafter"/>
</dbReference>
<evidence type="ECO:0000256" key="5">
    <source>
        <dbReference type="ARBA" id="ARBA00022679"/>
    </source>
</evidence>
<organism evidence="15 16">
    <name type="scientific">Rhizobium hainanense</name>
    <dbReference type="NCBI Taxonomy" id="52131"/>
    <lineage>
        <taxon>Bacteria</taxon>
        <taxon>Pseudomonadati</taxon>
        <taxon>Pseudomonadota</taxon>
        <taxon>Alphaproteobacteria</taxon>
        <taxon>Hyphomicrobiales</taxon>
        <taxon>Rhizobiaceae</taxon>
        <taxon>Rhizobium/Agrobacterium group</taxon>
        <taxon>Rhizobium</taxon>
    </lineage>
</organism>
<dbReference type="PROSITE" id="PS00599">
    <property type="entry name" value="AA_TRANSFER_CLASS_2"/>
    <property type="match status" value="1"/>
</dbReference>
<proteinExistence type="inferred from homology"/>
<evidence type="ECO:0000256" key="11">
    <source>
        <dbReference type="ARBA" id="ARBA00032773"/>
    </source>
</evidence>
<evidence type="ECO:0000256" key="10">
    <source>
        <dbReference type="ARBA" id="ARBA00031945"/>
    </source>
</evidence>
<dbReference type="GO" id="GO:0003870">
    <property type="term" value="F:5-aminolevulinate synthase activity"/>
    <property type="evidence" value="ECO:0007669"/>
    <property type="project" value="UniProtKB-EC"/>
</dbReference>
<keyword evidence="5" id="KW-0808">Transferase</keyword>
<dbReference type="NCBIfam" id="TIGR01822">
    <property type="entry name" value="2am3keto_CoA"/>
    <property type="match status" value="1"/>
</dbReference>
<evidence type="ECO:0000259" key="14">
    <source>
        <dbReference type="Pfam" id="PF00155"/>
    </source>
</evidence>
<dbReference type="Proteomes" id="UP000186228">
    <property type="component" value="Unassembled WGS sequence"/>
</dbReference>
<comment type="similarity">
    <text evidence="3 13">Belongs to the class-II pyridoxal-phosphate-dependent aminotransferase family.</text>
</comment>
<evidence type="ECO:0000256" key="3">
    <source>
        <dbReference type="ARBA" id="ARBA00008392"/>
    </source>
</evidence>
<dbReference type="InterPro" id="IPR050087">
    <property type="entry name" value="AON_synthase_class-II"/>
</dbReference>
<dbReference type="GO" id="GO:0030170">
    <property type="term" value="F:pyridoxal phosphate binding"/>
    <property type="evidence" value="ECO:0007669"/>
    <property type="project" value="InterPro"/>
</dbReference>
<dbReference type="PANTHER" id="PTHR13693:SF102">
    <property type="entry name" value="2-AMINO-3-KETOBUTYRATE COENZYME A LIGASE, MITOCHONDRIAL"/>
    <property type="match status" value="1"/>
</dbReference>
<dbReference type="PANTHER" id="PTHR13693">
    <property type="entry name" value="CLASS II AMINOTRANSFERASE/8-AMINO-7-OXONONANOATE SYNTHASE"/>
    <property type="match status" value="1"/>
</dbReference>
<dbReference type="InterPro" id="IPR011282">
    <property type="entry name" value="2am3keto_CoA_ligase"/>
</dbReference>